<organism evidence="8 9">
    <name type="scientific">Serratia rhizosphaerae</name>
    <dbReference type="NCBI Taxonomy" id="2597702"/>
    <lineage>
        <taxon>Bacteria</taxon>
        <taxon>Pseudomonadati</taxon>
        <taxon>Pseudomonadota</taxon>
        <taxon>Gammaproteobacteria</taxon>
        <taxon>Enterobacterales</taxon>
        <taxon>Yersiniaceae</taxon>
        <taxon>Serratia</taxon>
    </lineage>
</organism>
<feature type="transmembrane region" description="Helical" evidence="7">
    <location>
        <begin position="173"/>
        <end position="192"/>
    </location>
</feature>
<sequence>MSRIASNTFWLMLAQIGGLFIPLIELPVLARALGQQSYGQVLYALGIALTASVFVEFGFNFSAARSLVKIKDQPQQIAQLVTNVLTAKLFLSLVVSVAVALLMFSGVGATAIPSHWLLWISLFILAFGFTPLWYYVGIERLIFPALLDLALRSTGLLLTVILVAAPQHAQRVLTIQATVGIINTLVPTLLMIRKTGLAPVSFFGAKQVLQESWELFLYKGAQSIMGSIASTLLGLLGGARAVGAFVPAEKLVRAASGLAAPVLNAAFPHLVKVQSDSRHAAKKIVGLTLLALAAMTLIFALLTVWLAPWVVNIVFGPGYQDAIELLRILVWIVPLRICSMALAILWFIPIGKERVASRVMMVNIMIICLLAFLLVPSLGGLGMTIAFLSAEITMFVLLMTFFYK</sequence>
<dbReference type="InterPro" id="IPR002797">
    <property type="entry name" value="Polysacc_synth"/>
</dbReference>
<feature type="transmembrane region" description="Helical" evidence="7">
    <location>
        <begin position="381"/>
        <end position="403"/>
    </location>
</feature>
<evidence type="ECO:0000256" key="2">
    <source>
        <dbReference type="ARBA" id="ARBA00007430"/>
    </source>
</evidence>
<feature type="transmembrane region" description="Helical" evidence="7">
    <location>
        <begin position="116"/>
        <end position="137"/>
    </location>
</feature>
<feature type="transmembrane region" description="Helical" evidence="7">
    <location>
        <begin position="149"/>
        <end position="167"/>
    </location>
</feature>
<keyword evidence="6 7" id="KW-0472">Membrane</keyword>
<dbReference type="InterPro" id="IPR050833">
    <property type="entry name" value="Poly_Biosynth_Transport"/>
</dbReference>
<evidence type="ECO:0000256" key="3">
    <source>
        <dbReference type="ARBA" id="ARBA00022475"/>
    </source>
</evidence>
<evidence type="ECO:0000313" key="8">
    <source>
        <dbReference type="EMBL" id="QHA85931.1"/>
    </source>
</evidence>
<dbReference type="PANTHER" id="PTHR30250:SF10">
    <property type="entry name" value="LIPOPOLYSACCHARIDE BIOSYNTHESIS PROTEIN WZXC"/>
    <property type="match status" value="1"/>
</dbReference>
<feature type="transmembrane region" description="Helical" evidence="7">
    <location>
        <begin position="42"/>
        <end position="59"/>
    </location>
</feature>
<reference evidence="8 9" key="1">
    <citation type="submission" date="2019-07" db="EMBL/GenBank/DDBJ databases">
        <title>Serratia dokdonensis sp. nov., an elicitor of systemic resistance in Nicotiana Tabacum.</title>
        <authorList>
            <person name="Son J.-S."/>
            <person name="Hwang Y.-J."/>
            <person name="Lee S.-Y."/>
            <person name="Ghim S.-Y."/>
        </authorList>
    </citation>
    <scope>NUCLEOTIDE SEQUENCE [LARGE SCALE GENOMIC DNA]</scope>
    <source>
        <strain evidence="8 9">KUDC3025</strain>
    </source>
</reference>
<dbReference type="EMBL" id="CP041764">
    <property type="protein sequence ID" value="QHA85931.1"/>
    <property type="molecule type" value="Genomic_DNA"/>
</dbReference>
<evidence type="ECO:0000256" key="6">
    <source>
        <dbReference type="ARBA" id="ARBA00023136"/>
    </source>
</evidence>
<gene>
    <name evidence="8" type="ORF">FO014_02470</name>
</gene>
<protein>
    <submittedName>
        <fullName evidence="8">Oligosaccharide flippase family protein</fullName>
    </submittedName>
</protein>
<feature type="transmembrane region" description="Helical" evidence="7">
    <location>
        <begin position="355"/>
        <end position="375"/>
    </location>
</feature>
<dbReference type="Proteomes" id="UP000430368">
    <property type="component" value="Chromosome"/>
</dbReference>
<feature type="transmembrane region" description="Helical" evidence="7">
    <location>
        <begin position="80"/>
        <end position="104"/>
    </location>
</feature>
<keyword evidence="5 7" id="KW-1133">Transmembrane helix</keyword>
<dbReference type="RefSeq" id="WP_160027550.1">
    <property type="nucleotide sequence ID" value="NZ_CP041764.1"/>
</dbReference>
<name>A0ABX6GI41_9GAMM</name>
<keyword evidence="3" id="KW-1003">Cell membrane</keyword>
<keyword evidence="4 7" id="KW-0812">Transmembrane</keyword>
<comment type="similarity">
    <text evidence="2">Belongs to the polysaccharide synthase family.</text>
</comment>
<evidence type="ECO:0000256" key="5">
    <source>
        <dbReference type="ARBA" id="ARBA00022989"/>
    </source>
</evidence>
<feature type="transmembrane region" description="Helical" evidence="7">
    <location>
        <begin position="284"/>
        <end position="308"/>
    </location>
</feature>
<dbReference type="Pfam" id="PF01943">
    <property type="entry name" value="Polysacc_synt"/>
    <property type="match status" value="1"/>
</dbReference>
<proteinExistence type="inferred from homology"/>
<comment type="subcellular location">
    <subcellularLocation>
        <location evidence="1">Cell membrane</location>
        <topology evidence="1">Multi-pass membrane protein</topology>
    </subcellularLocation>
</comment>
<feature type="transmembrane region" description="Helical" evidence="7">
    <location>
        <begin position="328"/>
        <end position="348"/>
    </location>
</feature>
<keyword evidence="9" id="KW-1185">Reference proteome</keyword>
<evidence type="ECO:0000313" key="9">
    <source>
        <dbReference type="Proteomes" id="UP000430368"/>
    </source>
</evidence>
<accession>A0ABX6GI41</accession>
<evidence type="ECO:0000256" key="7">
    <source>
        <dbReference type="SAM" id="Phobius"/>
    </source>
</evidence>
<dbReference type="PANTHER" id="PTHR30250">
    <property type="entry name" value="PST FAMILY PREDICTED COLANIC ACID TRANSPORTER"/>
    <property type="match status" value="1"/>
</dbReference>
<evidence type="ECO:0000256" key="1">
    <source>
        <dbReference type="ARBA" id="ARBA00004651"/>
    </source>
</evidence>
<evidence type="ECO:0000256" key="4">
    <source>
        <dbReference type="ARBA" id="ARBA00022692"/>
    </source>
</evidence>